<evidence type="ECO:0000256" key="1">
    <source>
        <dbReference type="SAM" id="MobiDB-lite"/>
    </source>
</evidence>
<sequence>MSTRIEGAYEGAVRAFQSPMLALLHKRHAPLIVTLLASVFTSARPSVAVAEVHTEVGDALDQLRAAGNDNLPVGSARELCKQWVDAGWLIRQADDADVEVYRLSAHAVGALDIASRAGGPRSRVSQSRVRTLLQAVDHLASEADPDAERRRERLREAIRRLEWELERLELNDVVEPADDEVLREEAENVLALVRELPADFARVAESIRDLQRQVVAALRQDERPTGEVLREYLHRAEHVLDATAEGRAFAGALRLVGDPDRLDRLQEQLDIVLHQPFAEKLPAVQRIELASLSQQLERGIDTVLTAQRTASRVIAAQVRHHDPLRDREVDDLLRDAIVELAAWMPTTRRNEPVEGLRRLPRAQVGRLRTTLDDLAPQSRPARLAASPALEDEPATLDLARRWGGPSYSELRAHIEAFAAEAGGELDLAAAFEAAPEDLRRPADLVGLFEIADRFGLTDGDEIVEVVAIRPDGTRRRLAFSAASARLTDPDSPDPADGAS</sequence>
<dbReference type="EMBL" id="JAGFOA010000008">
    <property type="protein sequence ID" value="MBO3665000.1"/>
    <property type="molecule type" value="Genomic_DNA"/>
</dbReference>
<dbReference type="RefSeq" id="WP_208505305.1">
    <property type="nucleotide sequence ID" value="NZ_JAGFOA010000008.1"/>
</dbReference>
<dbReference type="Proteomes" id="UP000680132">
    <property type="component" value="Unassembled WGS sequence"/>
</dbReference>
<dbReference type="Pfam" id="PF11855">
    <property type="entry name" value="DUF3375"/>
    <property type="match status" value="1"/>
</dbReference>
<dbReference type="AlphaFoldDB" id="A0A939QMK5"/>
<evidence type="ECO:0000313" key="3">
    <source>
        <dbReference type="Proteomes" id="UP000680132"/>
    </source>
</evidence>
<evidence type="ECO:0000313" key="2">
    <source>
        <dbReference type="EMBL" id="MBO3665000.1"/>
    </source>
</evidence>
<proteinExistence type="predicted"/>
<keyword evidence="3" id="KW-1185">Reference proteome</keyword>
<comment type="caution">
    <text evidence="2">The sequence shown here is derived from an EMBL/GenBank/DDBJ whole genome shotgun (WGS) entry which is preliminary data.</text>
</comment>
<accession>A0A939QMK5</accession>
<name>A0A939QMK5_9MICO</name>
<protein>
    <submittedName>
        <fullName evidence="2">DUF3375 domain-containing protein</fullName>
    </submittedName>
</protein>
<reference evidence="2" key="1">
    <citation type="submission" date="2021-03" db="EMBL/GenBank/DDBJ databases">
        <title>Microbacterium sp. nov., a novel actinobacterium isolated from cow dung.</title>
        <authorList>
            <person name="Zhang L."/>
        </authorList>
    </citation>
    <scope>NUCLEOTIDE SEQUENCE</scope>
    <source>
        <strain evidence="2">NEAU-LLB</strain>
    </source>
</reference>
<dbReference type="InterPro" id="IPR021804">
    <property type="entry name" value="DUF3375"/>
</dbReference>
<feature type="region of interest" description="Disordered" evidence="1">
    <location>
        <begin position="480"/>
        <end position="499"/>
    </location>
</feature>
<organism evidence="2 3">
    <name type="scientific">Microbacterium stercoris</name>
    <dbReference type="NCBI Taxonomy" id="2820289"/>
    <lineage>
        <taxon>Bacteria</taxon>
        <taxon>Bacillati</taxon>
        <taxon>Actinomycetota</taxon>
        <taxon>Actinomycetes</taxon>
        <taxon>Micrococcales</taxon>
        <taxon>Microbacteriaceae</taxon>
        <taxon>Microbacterium</taxon>
    </lineage>
</organism>
<gene>
    <name evidence="2" type="ORF">J5V96_15995</name>
</gene>